<evidence type="ECO:0000259" key="2">
    <source>
        <dbReference type="PROSITE" id="PS51833"/>
    </source>
</evidence>
<organism evidence="3 4">
    <name type="scientific">Hydrogenophaga electricum</name>
    <dbReference type="NCBI Taxonomy" id="1230953"/>
    <lineage>
        <taxon>Bacteria</taxon>
        <taxon>Pseudomonadati</taxon>
        <taxon>Pseudomonadota</taxon>
        <taxon>Betaproteobacteria</taxon>
        <taxon>Burkholderiales</taxon>
        <taxon>Comamonadaceae</taxon>
        <taxon>Hydrogenophaga</taxon>
    </lineage>
</organism>
<name>A0ABQ6CE44_9BURK</name>
<feature type="region of interest" description="Disordered" evidence="1">
    <location>
        <begin position="28"/>
        <end position="74"/>
    </location>
</feature>
<dbReference type="InterPro" id="IPR013976">
    <property type="entry name" value="HDOD"/>
</dbReference>
<feature type="compositionally biased region" description="Pro residues" evidence="1">
    <location>
        <begin position="31"/>
        <end position="40"/>
    </location>
</feature>
<evidence type="ECO:0000313" key="3">
    <source>
        <dbReference type="EMBL" id="GLS16934.1"/>
    </source>
</evidence>
<protein>
    <recommendedName>
        <fullName evidence="2">HDOD domain-containing protein</fullName>
    </recommendedName>
</protein>
<dbReference type="Pfam" id="PF08668">
    <property type="entry name" value="HDOD"/>
    <property type="match status" value="1"/>
</dbReference>
<dbReference type="SUPFAM" id="SSF109604">
    <property type="entry name" value="HD-domain/PDEase-like"/>
    <property type="match status" value="1"/>
</dbReference>
<feature type="compositionally biased region" description="Pro residues" evidence="1">
    <location>
        <begin position="52"/>
        <end position="74"/>
    </location>
</feature>
<reference evidence="4" key="1">
    <citation type="journal article" date="2019" name="Int. J. Syst. Evol. Microbiol.">
        <title>The Global Catalogue of Microorganisms (GCM) 10K type strain sequencing project: providing services to taxonomists for standard genome sequencing and annotation.</title>
        <authorList>
            <consortium name="The Broad Institute Genomics Platform"/>
            <consortium name="The Broad Institute Genome Sequencing Center for Infectious Disease"/>
            <person name="Wu L."/>
            <person name="Ma J."/>
        </authorList>
    </citation>
    <scope>NUCLEOTIDE SEQUENCE [LARGE SCALE GENOMIC DNA]</scope>
    <source>
        <strain evidence="4">NBRC 109341</strain>
    </source>
</reference>
<dbReference type="RefSeq" id="WP_284309569.1">
    <property type="nucleotide sequence ID" value="NZ_BSPB01000106.1"/>
</dbReference>
<proteinExistence type="predicted"/>
<dbReference type="Proteomes" id="UP001156903">
    <property type="component" value="Unassembled WGS sequence"/>
</dbReference>
<gene>
    <name evidence="3" type="ORF">GCM10007935_43830</name>
</gene>
<dbReference type="Gene3D" id="1.10.3210.10">
    <property type="entry name" value="Hypothetical protein af1432"/>
    <property type="match status" value="1"/>
</dbReference>
<accession>A0ABQ6CE44</accession>
<keyword evidence="4" id="KW-1185">Reference proteome</keyword>
<dbReference type="PANTHER" id="PTHR33525:SF4">
    <property type="entry name" value="CYCLIC DI-GMP PHOSPHODIESTERASE CDGJ"/>
    <property type="match status" value="1"/>
</dbReference>
<dbReference type="EMBL" id="BSPB01000106">
    <property type="protein sequence ID" value="GLS16934.1"/>
    <property type="molecule type" value="Genomic_DNA"/>
</dbReference>
<dbReference type="PROSITE" id="PS51833">
    <property type="entry name" value="HDOD"/>
    <property type="match status" value="1"/>
</dbReference>
<evidence type="ECO:0000313" key="4">
    <source>
        <dbReference type="Proteomes" id="UP001156903"/>
    </source>
</evidence>
<dbReference type="PANTHER" id="PTHR33525">
    <property type="match status" value="1"/>
</dbReference>
<evidence type="ECO:0000256" key="1">
    <source>
        <dbReference type="SAM" id="MobiDB-lite"/>
    </source>
</evidence>
<sequence length="394" mass="41892">MSPLLLWLAAVLVLALAWWWWRKPPAHRPGEAPPPSAPPKARPEATPRQTPSAPPPVPPSTLPPAPVVVTSPPPALGPVPPELASFQWRPEAVLDSDRRQALETAVRGIPRPPRSMQQLLSPEFLTRASSTELSELVMGEPLIAAKVLAKVNSPYYGLRQPVTGIGQAVTFLGINTVRSICLQYMLADAFKPTLAEAQKAFDSIWQASGLASELAVRLGKALNLPDQSALATQVVLGFVGQLATASLIPAAGLPAWLHRDRLARARLEQDLLGLNAVEIGGMLMRSWELPNALVNDVSDMGRLLITPPLAIQPARLARIALGYLCVRLGERLALEPLPVEQALGLGDGPDTHHLRAAIAQDPVLAGLPAALQAPDLVAAMRLATGQATPPAVDA</sequence>
<dbReference type="InterPro" id="IPR052340">
    <property type="entry name" value="RNase_Y/CdgJ"/>
</dbReference>
<comment type="caution">
    <text evidence="3">The sequence shown here is derived from an EMBL/GenBank/DDBJ whole genome shotgun (WGS) entry which is preliminary data.</text>
</comment>
<feature type="domain" description="HDOD" evidence="2">
    <location>
        <begin position="109"/>
        <end position="303"/>
    </location>
</feature>